<sequence length="108" mass="11669">MEPRSKPPSAVPNQYAGFLGGSDEGSSRLFHAPRPFHGIEAGTPRSGKFFAAVDWPILTKDFGGLSDGTHVLQLTSLINFNRDSKKIEVGHGGSTHTNGTLFRKAKFD</sequence>
<keyword evidence="3" id="KW-1185">Reference proteome</keyword>
<reference evidence="2 3" key="1">
    <citation type="submission" date="2020-08" db="EMBL/GenBank/DDBJ databases">
        <title>Genomic Encyclopedia of Type Strains, Phase III (KMG-III): the genomes of soil and plant-associated and newly described type strains.</title>
        <authorList>
            <person name="Whitman W."/>
        </authorList>
    </citation>
    <scope>NUCLEOTIDE SEQUENCE [LARGE SCALE GENOMIC DNA]</scope>
    <source>
        <strain evidence="2 3">CECT 7015</strain>
    </source>
</reference>
<organism evidence="2 3">
    <name type="scientific">Phyllobacterium trifolii</name>
    <dbReference type="NCBI Taxonomy" id="300193"/>
    <lineage>
        <taxon>Bacteria</taxon>
        <taxon>Pseudomonadati</taxon>
        <taxon>Pseudomonadota</taxon>
        <taxon>Alphaproteobacteria</taxon>
        <taxon>Hyphomicrobiales</taxon>
        <taxon>Phyllobacteriaceae</taxon>
        <taxon>Phyllobacterium</taxon>
    </lineage>
</organism>
<evidence type="ECO:0000313" key="3">
    <source>
        <dbReference type="Proteomes" id="UP000554520"/>
    </source>
</evidence>
<protein>
    <submittedName>
        <fullName evidence="2">Uncharacterized protein</fullName>
    </submittedName>
</protein>
<dbReference type="EMBL" id="JACHXN010000001">
    <property type="protein sequence ID" value="MBB3144182.1"/>
    <property type="molecule type" value="Genomic_DNA"/>
</dbReference>
<feature type="region of interest" description="Disordered" evidence="1">
    <location>
        <begin position="88"/>
        <end position="108"/>
    </location>
</feature>
<dbReference type="Proteomes" id="UP000554520">
    <property type="component" value="Unassembled WGS sequence"/>
</dbReference>
<proteinExistence type="predicted"/>
<name>A0A839U584_9HYPH</name>
<feature type="region of interest" description="Disordered" evidence="1">
    <location>
        <begin position="1"/>
        <end position="22"/>
    </location>
</feature>
<comment type="caution">
    <text evidence="2">The sequence shown here is derived from an EMBL/GenBank/DDBJ whole genome shotgun (WGS) entry which is preliminary data.</text>
</comment>
<evidence type="ECO:0000256" key="1">
    <source>
        <dbReference type="SAM" id="MobiDB-lite"/>
    </source>
</evidence>
<evidence type="ECO:0000313" key="2">
    <source>
        <dbReference type="EMBL" id="MBB3144182.1"/>
    </source>
</evidence>
<accession>A0A839U584</accession>
<dbReference type="AlphaFoldDB" id="A0A839U584"/>
<gene>
    <name evidence="2" type="ORF">FHS21_000565</name>
</gene>